<name>A0ABU5Z762_9FLAO</name>
<feature type="chain" id="PRO_5045057696" description="Lipoprotein" evidence="1">
    <location>
        <begin position="20"/>
        <end position="219"/>
    </location>
</feature>
<accession>A0ABU5Z762</accession>
<keyword evidence="3" id="KW-1185">Reference proteome</keyword>
<evidence type="ECO:0000313" key="3">
    <source>
        <dbReference type="Proteomes" id="UP001311730"/>
    </source>
</evidence>
<reference evidence="2 3" key="1">
    <citation type="submission" date="2023-12" db="EMBL/GenBank/DDBJ databases">
        <title>Genomic sequences of Capnocytophaga and Parvimonas strains.</title>
        <authorList>
            <person name="Watt R.M."/>
            <person name="Wang M."/>
            <person name="Yang T."/>
            <person name="Tong W.M."/>
        </authorList>
    </citation>
    <scope>NUCLEOTIDE SEQUENCE [LARGE SCALE GENOMIC DNA]</scope>
    <source>
        <strain evidence="2 3">CCUG 13096</strain>
    </source>
</reference>
<feature type="signal peptide" evidence="1">
    <location>
        <begin position="1"/>
        <end position="19"/>
    </location>
</feature>
<evidence type="ECO:0008006" key="4">
    <source>
        <dbReference type="Google" id="ProtNLM"/>
    </source>
</evidence>
<protein>
    <recommendedName>
        <fullName evidence="4">Lipoprotein</fullName>
    </recommendedName>
</protein>
<dbReference type="RefSeq" id="WP_323982910.1">
    <property type="nucleotide sequence ID" value="NZ_JAYKBW010000004.1"/>
</dbReference>
<dbReference type="PROSITE" id="PS51257">
    <property type="entry name" value="PROKAR_LIPOPROTEIN"/>
    <property type="match status" value="1"/>
</dbReference>
<evidence type="ECO:0000256" key="1">
    <source>
        <dbReference type="SAM" id="SignalP"/>
    </source>
</evidence>
<proteinExistence type="predicted"/>
<organism evidence="2 3">
    <name type="scientific">Capnocytophaga gingivalis</name>
    <dbReference type="NCBI Taxonomy" id="1017"/>
    <lineage>
        <taxon>Bacteria</taxon>
        <taxon>Pseudomonadati</taxon>
        <taxon>Bacteroidota</taxon>
        <taxon>Flavobacteriia</taxon>
        <taxon>Flavobacteriales</taxon>
        <taxon>Flavobacteriaceae</taxon>
        <taxon>Capnocytophaga</taxon>
    </lineage>
</organism>
<gene>
    <name evidence="2" type="ORF">VJJ08_04345</name>
</gene>
<comment type="caution">
    <text evidence="2">The sequence shown here is derived from an EMBL/GenBank/DDBJ whole genome shotgun (WGS) entry which is preliminary data.</text>
</comment>
<dbReference type="Proteomes" id="UP001311730">
    <property type="component" value="Unassembled WGS sequence"/>
</dbReference>
<dbReference type="EMBL" id="JAYKBW010000004">
    <property type="protein sequence ID" value="MEB3074533.1"/>
    <property type="molecule type" value="Genomic_DNA"/>
</dbReference>
<sequence>MKRVMHVLCAVMLAFFALVSCSKSEYNGGDNNGNNGNNNGNNSKSLNIPVEAKAIIPEATLRQIRDQGMPIHEGTNPPNIEGIYLLDNLRFHYSSDPDDDFKKGDGTAKYKYKFYDQKGVKVKSDYKEVRFRETATGTGVIISGSGSKFTAFVEHSAVTLGVRNKDVYILSGEITSEGIKNLVLTLTVTEKQDTGNQIMKVGVYRIFNHEGIAKKVVQY</sequence>
<keyword evidence="1" id="KW-0732">Signal</keyword>
<evidence type="ECO:0000313" key="2">
    <source>
        <dbReference type="EMBL" id="MEB3074533.1"/>
    </source>
</evidence>